<evidence type="ECO:0000313" key="10">
    <source>
        <dbReference type="Proteomes" id="UP000278962"/>
    </source>
</evidence>
<evidence type="ECO:0000256" key="4">
    <source>
        <dbReference type="ARBA" id="ARBA00023136"/>
    </source>
</evidence>
<keyword evidence="7" id="KW-0732">Signal</keyword>
<reference evidence="9 10" key="1">
    <citation type="submission" date="2018-10" db="EMBL/GenBank/DDBJ databases">
        <title>Genomic Encyclopedia of Archaeal and Bacterial Type Strains, Phase II (KMG-II): from individual species to whole genera.</title>
        <authorList>
            <person name="Goeker M."/>
        </authorList>
    </citation>
    <scope>NUCLEOTIDE SEQUENCE [LARGE SCALE GENOMIC DNA]</scope>
    <source>
        <strain evidence="9 10">DSM 14954</strain>
    </source>
</reference>
<evidence type="ECO:0000256" key="3">
    <source>
        <dbReference type="ARBA" id="ARBA00022989"/>
    </source>
</evidence>
<dbReference type="PANTHER" id="PTHR31310:SF7">
    <property type="entry name" value="PA-PHOSPHATASE RELATED-FAMILY PROTEIN DDB_G0268928"/>
    <property type="match status" value="1"/>
</dbReference>
<dbReference type="AlphaFoldDB" id="A0A660L875"/>
<evidence type="ECO:0000313" key="9">
    <source>
        <dbReference type="EMBL" id="RKQ91257.1"/>
    </source>
</evidence>
<sequence length="281" mass="29081">MKLARDAFLVLAALALCPVVALLAPDEAPLDRTRALADAERALGLFFEPAVHEWVAARPALLTAAGLFYVWVHVPATIGALIWARLERPRAFPFARDVFLVTQAITVAGYLAFPVAPPRMAPELGFTDTLSAVYGTGGEALAHSVQSPYAAMPSGHVAFALIAAGTVFALVRSRVLRVGAVLYVGLVVAIIIGTANHFWVDAAGGALAAALGLLTISIQRRVGARMRGDDGDGAQEALTRGGDRRGPGRPGAGAAAAGAGLRGDGARAALRARRPGRSAAR</sequence>
<dbReference type="Proteomes" id="UP000278962">
    <property type="component" value="Unassembled WGS sequence"/>
</dbReference>
<evidence type="ECO:0000256" key="1">
    <source>
        <dbReference type="ARBA" id="ARBA00004141"/>
    </source>
</evidence>
<dbReference type="EMBL" id="RBIL01000001">
    <property type="protein sequence ID" value="RKQ91257.1"/>
    <property type="molecule type" value="Genomic_DNA"/>
</dbReference>
<gene>
    <name evidence="9" type="ORF">C8N24_1079</name>
</gene>
<proteinExistence type="predicted"/>
<feature type="compositionally biased region" description="Basic residues" evidence="5">
    <location>
        <begin position="270"/>
        <end position="281"/>
    </location>
</feature>
<name>A0A660L875_9ACTN</name>
<dbReference type="PANTHER" id="PTHR31310">
    <property type="match status" value="1"/>
</dbReference>
<evidence type="ECO:0000256" key="7">
    <source>
        <dbReference type="SAM" id="SignalP"/>
    </source>
</evidence>
<feature type="transmembrane region" description="Helical" evidence="6">
    <location>
        <begin position="175"/>
        <end position="192"/>
    </location>
</feature>
<comment type="caution">
    <text evidence="9">The sequence shown here is derived from an EMBL/GenBank/DDBJ whole genome shotgun (WGS) entry which is preliminary data.</text>
</comment>
<dbReference type="CDD" id="cd03386">
    <property type="entry name" value="PAP2_Aur1_like"/>
    <property type="match status" value="1"/>
</dbReference>
<feature type="transmembrane region" description="Helical" evidence="6">
    <location>
        <begin position="68"/>
        <end position="86"/>
    </location>
</feature>
<feature type="chain" id="PRO_5025024816" evidence="7">
    <location>
        <begin position="24"/>
        <end position="281"/>
    </location>
</feature>
<comment type="subcellular location">
    <subcellularLocation>
        <location evidence="1">Membrane</location>
        <topology evidence="1">Multi-pass membrane protein</topology>
    </subcellularLocation>
</comment>
<evidence type="ECO:0000256" key="6">
    <source>
        <dbReference type="SAM" id="Phobius"/>
    </source>
</evidence>
<dbReference type="InterPro" id="IPR052185">
    <property type="entry name" value="IPC_Synthase-Related"/>
</dbReference>
<dbReference type="SUPFAM" id="SSF48317">
    <property type="entry name" value="Acid phosphatase/Vanadium-dependent haloperoxidase"/>
    <property type="match status" value="1"/>
</dbReference>
<feature type="transmembrane region" description="Helical" evidence="6">
    <location>
        <begin position="98"/>
        <end position="116"/>
    </location>
</feature>
<accession>A0A660L875</accession>
<dbReference type="Gene3D" id="1.20.144.10">
    <property type="entry name" value="Phosphatidic acid phosphatase type 2/haloperoxidase"/>
    <property type="match status" value="1"/>
</dbReference>
<evidence type="ECO:0000256" key="2">
    <source>
        <dbReference type="ARBA" id="ARBA00022692"/>
    </source>
</evidence>
<dbReference type="InterPro" id="IPR036938">
    <property type="entry name" value="PAP2/HPO_sf"/>
</dbReference>
<feature type="transmembrane region" description="Helical" evidence="6">
    <location>
        <begin position="198"/>
        <end position="218"/>
    </location>
</feature>
<feature type="signal peptide" evidence="7">
    <location>
        <begin position="1"/>
        <end position="23"/>
    </location>
</feature>
<keyword evidence="10" id="KW-1185">Reference proteome</keyword>
<protein>
    <submittedName>
        <fullName evidence="9">PAP2 superfamily protein</fullName>
    </submittedName>
</protein>
<dbReference type="GO" id="GO:0016020">
    <property type="term" value="C:membrane"/>
    <property type="evidence" value="ECO:0007669"/>
    <property type="project" value="UniProtKB-SubCell"/>
</dbReference>
<evidence type="ECO:0000256" key="5">
    <source>
        <dbReference type="SAM" id="MobiDB-lite"/>
    </source>
</evidence>
<keyword evidence="3 6" id="KW-1133">Transmembrane helix</keyword>
<dbReference type="Pfam" id="PF14378">
    <property type="entry name" value="PAP2_3"/>
    <property type="match status" value="1"/>
</dbReference>
<feature type="region of interest" description="Disordered" evidence="5">
    <location>
        <begin position="226"/>
        <end position="281"/>
    </location>
</feature>
<keyword evidence="2 6" id="KW-0812">Transmembrane</keyword>
<dbReference type="RefSeq" id="WP_245971769.1">
    <property type="nucleotide sequence ID" value="NZ_RBIL01000001.1"/>
</dbReference>
<organism evidence="9 10">
    <name type="scientific">Solirubrobacter pauli</name>
    <dbReference type="NCBI Taxonomy" id="166793"/>
    <lineage>
        <taxon>Bacteria</taxon>
        <taxon>Bacillati</taxon>
        <taxon>Actinomycetota</taxon>
        <taxon>Thermoleophilia</taxon>
        <taxon>Solirubrobacterales</taxon>
        <taxon>Solirubrobacteraceae</taxon>
        <taxon>Solirubrobacter</taxon>
    </lineage>
</organism>
<keyword evidence="4 6" id="KW-0472">Membrane</keyword>
<dbReference type="InterPro" id="IPR026841">
    <property type="entry name" value="Aur1/Ipt1"/>
</dbReference>
<feature type="domain" description="Inositolphosphotransferase Aur1/Ipt1" evidence="8">
    <location>
        <begin position="35"/>
        <end position="213"/>
    </location>
</feature>
<feature type="transmembrane region" description="Helical" evidence="6">
    <location>
        <begin position="149"/>
        <end position="170"/>
    </location>
</feature>
<evidence type="ECO:0000259" key="8">
    <source>
        <dbReference type="Pfam" id="PF14378"/>
    </source>
</evidence>